<sequence>MSLLREAERCIANQKSHVALNAFITALQPSGPWREQVRDADLRTEQGTPRSKVDGRLIAIKDNICTRDLPTTCASGTLEEFVSPFNSTVVGQLEDAGAVVAGKTNLDEFGMGSHSVYSRFGPVRSFWQGRDAEPLSAGGSSGGSAVAVATGQCYAALGTDTGGSVRLPAAYTGTIGFKPSYGLISRWGVVAYANSLDTVGILGGSIASVRDVFNVVNQHDPRDPTNISPLSRSRIRSYLQSPSYASRLTSTPLRVGVPIEYNISELHPTIRCAWSRTLAYLQQQGHSIHAISLPTTKLALSAYYVLAPAEASSNLAKYDGVRYGTRRGGLDSDEQPQSSLYASTRGHGFGPEAKRRIVLGAFSLSAHAMDNYFIQAQRVRRLVQRDFDCVFQMKQPLAFSGTELERAPEHTGVDILICPTAPSPPPRISDLIDSDNGPSPLDAYMNDVFTVPASLAGLPAMSVPVTVSGEKQDSNNAGLAGIQIVGQYGDDQLVLKVGELLENQKYKSRCYA</sequence>
<evidence type="ECO:0000256" key="5">
    <source>
        <dbReference type="ARBA" id="ARBA00022917"/>
    </source>
</evidence>
<dbReference type="PANTHER" id="PTHR11895">
    <property type="entry name" value="TRANSAMIDASE"/>
    <property type="match status" value="1"/>
</dbReference>
<protein>
    <recommendedName>
        <fullName evidence="7">Glutamyl-tRNA(Gln) amidotransferase subunit A, mitochondrial</fullName>
        <shortName evidence="7">Glu-AdT subunit A</shortName>
        <ecNumber evidence="7">6.3.5.7</ecNumber>
    </recommendedName>
</protein>
<evidence type="ECO:0000256" key="6">
    <source>
        <dbReference type="ARBA" id="ARBA00047407"/>
    </source>
</evidence>
<gene>
    <name evidence="10" type="ORF">ANOM_005551</name>
</gene>
<dbReference type="Pfam" id="PF01425">
    <property type="entry name" value="Amidase"/>
    <property type="match status" value="1"/>
</dbReference>
<feature type="active site" description="Acyl-ester intermediate" evidence="7">
    <location>
        <position position="164"/>
    </location>
</feature>
<comment type="function">
    <text evidence="7">Allows the formation of correctly charged Gln-tRNA(Gln) through the transamidation of misacylated Glu-tRNA(Gln) in the mitochondria. The reaction takes place in the presence of glutamine and ATP through an activated gamma-phospho-Glu-tRNA(Gln).</text>
</comment>
<dbReference type="InterPro" id="IPR023631">
    <property type="entry name" value="Amidase_dom"/>
</dbReference>
<dbReference type="GO" id="GO:0030956">
    <property type="term" value="C:glutamyl-tRNA(Gln) amidotransferase complex"/>
    <property type="evidence" value="ECO:0007669"/>
    <property type="project" value="UniProtKB-UniRule"/>
</dbReference>
<dbReference type="InterPro" id="IPR004412">
    <property type="entry name" value="GatA"/>
</dbReference>
<evidence type="ECO:0000256" key="3">
    <source>
        <dbReference type="ARBA" id="ARBA00022741"/>
    </source>
</evidence>
<keyword evidence="5 7" id="KW-0648">Protein biosynthesis</keyword>
<evidence type="ECO:0000313" key="10">
    <source>
        <dbReference type="EMBL" id="KNG84739.1"/>
    </source>
</evidence>
<dbReference type="Proteomes" id="UP000037505">
    <property type="component" value="Unassembled WGS sequence"/>
</dbReference>
<dbReference type="GeneID" id="26807355"/>
<keyword evidence="4 7" id="KW-0067">ATP-binding</keyword>
<comment type="subcellular location">
    <subcellularLocation>
        <location evidence="7">Mitochondrion</location>
    </subcellularLocation>
</comment>
<dbReference type="InterPro" id="IPR000120">
    <property type="entry name" value="Amidase"/>
</dbReference>
<dbReference type="AlphaFoldDB" id="A0A0L1IZ02"/>
<evidence type="ECO:0000256" key="7">
    <source>
        <dbReference type="HAMAP-Rule" id="MF_03150"/>
    </source>
</evidence>
<evidence type="ECO:0000259" key="9">
    <source>
        <dbReference type="Pfam" id="PF01425"/>
    </source>
</evidence>
<keyword evidence="7" id="KW-0496">Mitochondrion</keyword>
<dbReference type="GO" id="GO:0050567">
    <property type="term" value="F:glutaminyl-tRNA synthase (glutamine-hydrolyzing) activity"/>
    <property type="evidence" value="ECO:0007669"/>
    <property type="project" value="UniProtKB-UniRule"/>
</dbReference>
<dbReference type="OrthoDB" id="421993at2759"/>
<keyword evidence="3 7" id="KW-0547">Nucleotide-binding</keyword>
<evidence type="ECO:0000256" key="8">
    <source>
        <dbReference type="SAM" id="MobiDB-lite"/>
    </source>
</evidence>
<dbReference type="InterPro" id="IPR036928">
    <property type="entry name" value="AS_sf"/>
</dbReference>
<keyword evidence="10" id="KW-0808">Transferase</keyword>
<dbReference type="EMBL" id="JNOM01000191">
    <property type="protein sequence ID" value="KNG84739.1"/>
    <property type="molecule type" value="Genomic_DNA"/>
</dbReference>
<dbReference type="PROSITE" id="PS00571">
    <property type="entry name" value="AMIDASES"/>
    <property type="match status" value="1"/>
</dbReference>
<dbReference type="InterPro" id="IPR020556">
    <property type="entry name" value="Amidase_CS"/>
</dbReference>
<comment type="similarity">
    <text evidence="1 7">Belongs to the amidase family. GatA subfamily.</text>
</comment>
<feature type="domain" description="Amidase" evidence="9">
    <location>
        <begin position="15"/>
        <end position="495"/>
    </location>
</feature>
<dbReference type="GO" id="GO:0016740">
    <property type="term" value="F:transferase activity"/>
    <property type="evidence" value="ECO:0007669"/>
    <property type="project" value="UniProtKB-KW"/>
</dbReference>
<feature type="active site" description="Charge relay system" evidence="7">
    <location>
        <position position="61"/>
    </location>
</feature>
<dbReference type="GO" id="GO:0005739">
    <property type="term" value="C:mitochondrion"/>
    <property type="evidence" value="ECO:0007669"/>
    <property type="project" value="UniProtKB-SubCell"/>
</dbReference>
<keyword evidence="11" id="KW-1185">Reference proteome</keyword>
<dbReference type="EC" id="6.3.5.7" evidence="7"/>
<name>A0A0L1IZ02_ASPN3</name>
<comment type="caution">
    <text evidence="10">The sequence shown here is derived from an EMBL/GenBank/DDBJ whole genome shotgun (WGS) entry which is preliminary data.</text>
</comment>
<dbReference type="RefSeq" id="XP_015405662.1">
    <property type="nucleotide sequence ID" value="XM_015550808.1"/>
</dbReference>
<dbReference type="SUPFAM" id="SSF75304">
    <property type="entry name" value="Amidase signature (AS) enzymes"/>
    <property type="match status" value="1"/>
</dbReference>
<evidence type="ECO:0000313" key="11">
    <source>
        <dbReference type="Proteomes" id="UP000037505"/>
    </source>
</evidence>
<feature type="region of interest" description="Disordered" evidence="8">
    <location>
        <begin position="327"/>
        <end position="346"/>
    </location>
</feature>
<dbReference type="Gene3D" id="3.90.1300.10">
    <property type="entry name" value="Amidase signature (AS) domain"/>
    <property type="match status" value="1"/>
</dbReference>
<dbReference type="HAMAP" id="MF_00120">
    <property type="entry name" value="GatA"/>
    <property type="match status" value="1"/>
</dbReference>
<dbReference type="GO" id="GO:0070681">
    <property type="term" value="P:glutaminyl-tRNAGln biosynthesis via transamidation"/>
    <property type="evidence" value="ECO:0007669"/>
    <property type="project" value="UniProtKB-UniRule"/>
</dbReference>
<proteinExistence type="inferred from homology"/>
<reference evidence="10 11" key="1">
    <citation type="submission" date="2014-06" db="EMBL/GenBank/DDBJ databases">
        <title>The Genome of the Aflatoxigenic Filamentous Fungus Aspergillus nomius.</title>
        <authorList>
            <person name="Moore M.G."/>
            <person name="Shannon B.M."/>
            <person name="Brian M.M."/>
        </authorList>
    </citation>
    <scope>NUCLEOTIDE SEQUENCE [LARGE SCALE GENOMIC DNA]</scope>
    <source>
        <strain evidence="10 11">NRRL 13137</strain>
    </source>
</reference>
<organism evidence="10 11">
    <name type="scientific">Aspergillus nomiae NRRL (strain ATCC 15546 / NRRL 13137 / CBS 260.88 / M93)</name>
    <dbReference type="NCBI Taxonomy" id="1509407"/>
    <lineage>
        <taxon>Eukaryota</taxon>
        <taxon>Fungi</taxon>
        <taxon>Dikarya</taxon>
        <taxon>Ascomycota</taxon>
        <taxon>Pezizomycotina</taxon>
        <taxon>Eurotiomycetes</taxon>
        <taxon>Eurotiomycetidae</taxon>
        <taxon>Eurotiales</taxon>
        <taxon>Aspergillaceae</taxon>
        <taxon>Aspergillus</taxon>
        <taxon>Aspergillus subgen. Circumdati</taxon>
    </lineage>
</organism>
<dbReference type="GO" id="GO:0005524">
    <property type="term" value="F:ATP binding"/>
    <property type="evidence" value="ECO:0007669"/>
    <property type="project" value="UniProtKB-KW"/>
</dbReference>
<dbReference type="PANTHER" id="PTHR11895:SF7">
    <property type="entry name" value="GLUTAMYL-TRNA(GLN) AMIDOTRANSFERASE SUBUNIT A, MITOCHONDRIAL"/>
    <property type="match status" value="1"/>
</dbReference>
<evidence type="ECO:0000256" key="2">
    <source>
        <dbReference type="ARBA" id="ARBA00022598"/>
    </source>
</evidence>
<keyword evidence="2 7" id="KW-0436">Ligase</keyword>
<dbReference type="GO" id="GO:0032543">
    <property type="term" value="P:mitochondrial translation"/>
    <property type="evidence" value="ECO:0007669"/>
    <property type="project" value="UniProtKB-UniRule"/>
</dbReference>
<comment type="subunit">
    <text evidence="7">Subunit of the heterotrimeric GatCAB amidotransferase (AdT) complex, composed of A, B and C subunits.</text>
</comment>
<evidence type="ECO:0000256" key="4">
    <source>
        <dbReference type="ARBA" id="ARBA00022840"/>
    </source>
</evidence>
<evidence type="ECO:0000256" key="1">
    <source>
        <dbReference type="ARBA" id="ARBA00008069"/>
    </source>
</evidence>
<accession>A0A0L1IZ02</accession>
<feature type="active site" description="Charge relay system" evidence="7">
    <location>
        <position position="140"/>
    </location>
</feature>
<comment type="catalytic activity">
    <reaction evidence="6 7">
        <text>L-glutamyl-tRNA(Gln) + L-glutamine + ATP + H2O = L-glutaminyl-tRNA(Gln) + L-glutamate + ADP + phosphate + H(+)</text>
        <dbReference type="Rhea" id="RHEA:17521"/>
        <dbReference type="Rhea" id="RHEA-COMP:9681"/>
        <dbReference type="Rhea" id="RHEA-COMP:9684"/>
        <dbReference type="ChEBI" id="CHEBI:15377"/>
        <dbReference type="ChEBI" id="CHEBI:15378"/>
        <dbReference type="ChEBI" id="CHEBI:29985"/>
        <dbReference type="ChEBI" id="CHEBI:30616"/>
        <dbReference type="ChEBI" id="CHEBI:43474"/>
        <dbReference type="ChEBI" id="CHEBI:58359"/>
        <dbReference type="ChEBI" id="CHEBI:78520"/>
        <dbReference type="ChEBI" id="CHEBI:78521"/>
        <dbReference type="ChEBI" id="CHEBI:456216"/>
        <dbReference type="EC" id="6.3.5.7"/>
    </reaction>
</comment>
<dbReference type="STRING" id="1509407.A0A0L1IZ02"/>